<dbReference type="Gene3D" id="1.10.260.40">
    <property type="entry name" value="lambda repressor-like DNA-binding domains"/>
    <property type="match status" value="1"/>
</dbReference>
<dbReference type="InterPro" id="IPR000843">
    <property type="entry name" value="HTH_LacI"/>
</dbReference>
<accession>A0A0M6YK71</accession>
<dbReference type="CDD" id="cd01392">
    <property type="entry name" value="HTH_LacI"/>
    <property type="match status" value="1"/>
</dbReference>
<sequence>MGPELRQYENFLLSETGFGKSFHQGDSMSRRSVSLKVLAAHLNLAVGTVSRALNNYADISPATRARVRQAADELGYRPNQTARRLSMGTPETIGYIMPLHSASIAQPFIAQLLQGLGEALGKRQWDLLVAHAASPKDELAQIDKIVRSGRVGGLVISRPLKNDPRIRLMQDLKFPFVVHGRTASSDNYAWYDVDGEAAFVVAVDHLVSLGHSRIAFVGAPLQYQFAQDRLNGYRKAVATNGLTIDADLIQIAEFTDDGGEIATNILLDMAMPPTAIVCVSDTMAFGALAAIRAHGLTPGEDVSVIGYDGLKFGEHANPPLTTMAQPQAHAGRRLGDMLLAIIDGDDPSDHQELQRAHLLRRKTDGPLHLAKVQDDVSSREELQ</sequence>
<dbReference type="PANTHER" id="PTHR30146">
    <property type="entry name" value="LACI-RELATED TRANSCRIPTIONAL REPRESSOR"/>
    <property type="match status" value="1"/>
</dbReference>
<keyword evidence="2" id="KW-0238">DNA-binding</keyword>
<dbReference type="InterPro" id="IPR028082">
    <property type="entry name" value="Peripla_BP_I"/>
</dbReference>
<evidence type="ECO:0000256" key="2">
    <source>
        <dbReference type="ARBA" id="ARBA00023125"/>
    </source>
</evidence>
<dbReference type="SUPFAM" id="SSF47413">
    <property type="entry name" value="lambda repressor-like DNA-binding domains"/>
    <property type="match status" value="1"/>
</dbReference>
<dbReference type="SUPFAM" id="SSF53822">
    <property type="entry name" value="Periplasmic binding protein-like I"/>
    <property type="match status" value="1"/>
</dbReference>
<dbReference type="Proteomes" id="UP000049222">
    <property type="component" value="Unassembled WGS sequence"/>
</dbReference>
<evidence type="ECO:0000313" key="5">
    <source>
        <dbReference type="EMBL" id="CTQ49446.1"/>
    </source>
</evidence>
<dbReference type="EMBL" id="CXSU01000011">
    <property type="protein sequence ID" value="CTQ49446.1"/>
    <property type="molecule type" value="Genomic_DNA"/>
</dbReference>
<dbReference type="CDD" id="cd20010">
    <property type="entry name" value="PBP1_AglR-like"/>
    <property type="match status" value="1"/>
</dbReference>
<dbReference type="SMART" id="SM00354">
    <property type="entry name" value="HTH_LACI"/>
    <property type="match status" value="1"/>
</dbReference>
<organism evidence="5 6">
    <name type="scientific">Jannaschia donghaensis</name>
    <dbReference type="NCBI Taxonomy" id="420998"/>
    <lineage>
        <taxon>Bacteria</taxon>
        <taxon>Pseudomonadati</taxon>
        <taxon>Pseudomonadota</taxon>
        <taxon>Alphaproteobacteria</taxon>
        <taxon>Rhodobacterales</taxon>
        <taxon>Roseobacteraceae</taxon>
        <taxon>Jannaschia</taxon>
    </lineage>
</organism>
<proteinExistence type="predicted"/>
<keyword evidence="6" id="KW-1185">Reference proteome</keyword>
<feature type="domain" description="HTH lacI-type" evidence="4">
    <location>
        <begin position="33"/>
        <end position="87"/>
    </location>
</feature>
<dbReference type="PROSITE" id="PS50932">
    <property type="entry name" value="HTH_LACI_2"/>
    <property type="match status" value="1"/>
</dbReference>
<evidence type="ECO:0000313" key="6">
    <source>
        <dbReference type="Proteomes" id="UP000049222"/>
    </source>
</evidence>
<dbReference type="InterPro" id="IPR010982">
    <property type="entry name" value="Lambda_DNA-bd_dom_sf"/>
</dbReference>
<gene>
    <name evidence="5" type="primary">cytR_1</name>
    <name evidence="5" type="ORF">JDO7802_01460</name>
</gene>
<dbReference type="InterPro" id="IPR046335">
    <property type="entry name" value="LacI/GalR-like_sensor"/>
</dbReference>
<evidence type="ECO:0000256" key="1">
    <source>
        <dbReference type="ARBA" id="ARBA00023015"/>
    </source>
</evidence>
<name>A0A0M6YK71_9RHOB</name>
<reference evidence="5 6" key="1">
    <citation type="submission" date="2015-07" db="EMBL/GenBank/DDBJ databases">
        <authorList>
            <person name="Noorani M."/>
        </authorList>
    </citation>
    <scope>NUCLEOTIDE SEQUENCE [LARGE SCALE GENOMIC DNA]</scope>
    <source>
        <strain evidence="5 6">CECT 7802</strain>
    </source>
</reference>
<dbReference type="Gene3D" id="3.40.50.2300">
    <property type="match status" value="2"/>
</dbReference>
<dbReference type="STRING" id="420998.JDO7802_01460"/>
<keyword evidence="3" id="KW-0804">Transcription</keyword>
<protein>
    <submittedName>
        <fullName evidence="5">HTH-type transcriptional repressor CytR</fullName>
    </submittedName>
</protein>
<dbReference type="PANTHER" id="PTHR30146:SF109">
    <property type="entry name" value="HTH-TYPE TRANSCRIPTIONAL REGULATOR GALS"/>
    <property type="match status" value="1"/>
</dbReference>
<dbReference type="Pfam" id="PF13377">
    <property type="entry name" value="Peripla_BP_3"/>
    <property type="match status" value="1"/>
</dbReference>
<dbReference type="GO" id="GO:0000976">
    <property type="term" value="F:transcription cis-regulatory region binding"/>
    <property type="evidence" value="ECO:0007669"/>
    <property type="project" value="TreeGrafter"/>
</dbReference>
<dbReference type="GO" id="GO:0003700">
    <property type="term" value="F:DNA-binding transcription factor activity"/>
    <property type="evidence" value="ECO:0007669"/>
    <property type="project" value="TreeGrafter"/>
</dbReference>
<keyword evidence="1" id="KW-0805">Transcription regulation</keyword>
<dbReference type="Pfam" id="PF00356">
    <property type="entry name" value="LacI"/>
    <property type="match status" value="1"/>
</dbReference>
<evidence type="ECO:0000259" key="4">
    <source>
        <dbReference type="PROSITE" id="PS50932"/>
    </source>
</evidence>
<dbReference type="AlphaFoldDB" id="A0A0M6YK71"/>
<evidence type="ECO:0000256" key="3">
    <source>
        <dbReference type="ARBA" id="ARBA00023163"/>
    </source>
</evidence>